<keyword evidence="4" id="KW-0997">Cell inner membrane</keyword>
<feature type="transmembrane region" description="Helical" evidence="9">
    <location>
        <begin position="54"/>
        <end position="71"/>
    </location>
</feature>
<dbReference type="RefSeq" id="WP_366921721.1">
    <property type="nucleotide sequence ID" value="NZ_CP121694.1"/>
</dbReference>
<evidence type="ECO:0000256" key="5">
    <source>
        <dbReference type="ARBA" id="ARBA00022692"/>
    </source>
</evidence>
<dbReference type="GO" id="GO:0022857">
    <property type="term" value="F:transmembrane transporter activity"/>
    <property type="evidence" value="ECO:0007669"/>
    <property type="project" value="TreeGrafter"/>
</dbReference>
<reference evidence="11 12" key="1">
    <citation type="submission" date="2023-04" db="EMBL/GenBank/DDBJ databases">
        <authorList>
            <person name="Hsu D."/>
        </authorList>
    </citation>
    <scope>NUCLEOTIDE SEQUENCE [LARGE SCALE GENOMIC DNA]</scope>
    <source>
        <strain evidence="11 12">MK1</strain>
    </source>
</reference>
<dbReference type="EMBL" id="CP121694">
    <property type="protein sequence ID" value="WRO22306.1"/>
    <property type="molecule type" value="Genomic_DNA"/>
</dbReference>
<evidence type="ECO:0000256" key="8">
    <source>
        <dbReference type="ARBA" id="ARBA00038436"/>
    </source>
</evidence>
<evidence type="ECO:0000313" key="12">
    <source>
        <dbReference type="Proteomes" id="UP001329915"/>
    </source>
</evidence>
<dbReference type="PANTHER" id="PTHR35011">
    <property type="entry name" value="2,3-DIKETO-L-GULONATE TRAP TRANSPORTER SMALL PERMEASE PROTEIN YIAM"/>
    <property type="match status" value="1"/>
</dbReference>
<feature type="transmembrane region" description="Helical" evidence="9">
    <location>
        <begin position="12"/>
        <end position="34"/>
    </location>
</feature>
<evidence type="ECO:0000256" key="6">
    <source>
        <dbReference type="ARBA" id="ARBA00022989"/>
    </source>
</evidence>
<dbReference type="Pfam" id="PF04290">
    <property type="entry name" value="DctQ"/>
    <property type="match status" value="1"/>
</dbReference>
<keyword evidence="5 9" id="KW-0812">Transmembrane</keyword>
<dbReference type="KEGG" id="dbc:MFMK1_002134"/>
<evidence type="ECO:0000313" key="11">
    <source>
        <dbReference type="EMBL" id="WRO22306.1"/>
    </source>
</evidence>
<sequence length="164" mass="18873">MRKISLNKIEENMAAFGSGICLMFIMIFTVISVYGRYVMGADLIPGTYNMIERIFFPLLVLWAIPIAHKQGTFPRLDFVTERFPGTIRRPINIIIFGVELLIYVVVTWFTFKYAIEAFRIGQKMNIGTVRWPVYPILAMVPLAMGMMSFEIALLFVKNFKKITS</sequence>
<keyword evidence="3" id="KW-1003">Cell membrane</keyword>
<evidence type="ECO:0000256" key="1">
    <source>
        <dbReference type="ARBA" id="ARBA00004429"/>
    </source>
</evidence>
<dbReference type="GO" id="GO:0005886">
    <property type="term" value="C:plasma membrane"/>
    <property type="evidence" value="ECO:0007669"/>
    <property type="project" value="UniProtKB-SubCell"/>
</dbReference>
<comment type="subcellular location">
    <subcellularLocation>
        <location evidence="1">Cell inner membrane</location>
        <topology evidence="1">Multi-pass membrane protein</topology>
    </subcellularLocation>
</comment>
<dbReference type="GO" id="GO:0015740">
    <property type="term" value="P:C4-dicarboxylate transport"/>
    <property type="evidence" value="ECO:0007669"/>
    <property type="project" value="TreeGrafter"/>
</dbReference>
<keyword evidence="2" id="KW-0813">Transport</keyword>
<evidence type="ECO:0000256" key="7">
    <source>
        <dbReference type="ARBA" id="ARBA00023136"/>
    </source>
</evidence>
<organism evidence="11 12">
    <name type="scientific">Metallumcola ferriviriculae</name>
    <dbReference type="NCBI Taxonomy" id="3039180"/>
    <lineage>
        <taxon>Bacteria</taxon>
        <taxon>Bacillati</taxon>
        <taxon>Bacillota</taxon>
        <taxon>Clostridia</taxon>
        <taxon>Neomoorellales</taxon>
        <taxon>Desulfitibacteraceae</taxon>
        <taxon>Metallumcola</taxon>
    </lineage>
</organism>
<keyword evidence="7 9" id="KW-0472">Membrane</keyword>
<proteinExistence type="inferred from homology"/>
<accession>A0AAU0UQ00</accession>
<feature type="transmembrane region" description="Helical" evidence="9">
    <location>
        <begin position="131"/>
        <end position="156"/>
    </location>
</feature>
<evidence type="ECO:0000256" key="3">
    <source>
        <dbReference type="ARBA" id="ARBA00022475"/>
    </source>
</evidence>
<protein>
    <submittedName>
        <fullName evidence="11">TRAP transporter small permease</fullName>
    </submittedName>
</protein>
<keyword evidence="12" id="KW-1185">Reference proteome</keyword>
<dbReference type="Proteomes" id="UP001329915">
    <property type="component" value="Chromosome"/>
</dbReference>
<dbReference type="InterPro" id="IPR055348">
    <property type="entry name" value="DctQ"/>
</dbReference>
<dbReference type="AlphaFoldDB" id="A0AAU0UQ00"/>
<gene>
    <name evidence="11" type="ORF">MFMK1_002134</name>
</gene>
<evidence type="ECO:0000256" key="9">
    <source>
        <dbReference type="SAM" id="Phobius"/>
    </source>
</evidence>
<comment type="similarity">
    <text evidence="8">Belongs to the TRAP transporter small permease family.</text>
</comment>
<name>A0AAU0UQ00_9FIRM</name>
<feature type="domain" description="Tripartite ATP-independent periplasmic transporters DctQ component" evidence="10">
    <location>
        <begin position="25"/>
        <end position="159"/>
    </location>
</feature>
<evidence type="ECO:0000256" key="2">
    <source>
        <dbReference type="ARBA" id="ARBA00022448"/>
    </source>
</evidence>
<evidence type="ECO:0000259" key="10">
    <source>
        <dbReference type="Pfam" id="PF04290"/>
    </source>
</evidence>
<dbReference type="PANTHER" id="PTHR35011:SF10">
    <property type="entry name" value="TRAP TRANSPORTER SMALL PERMEASE PROTEIN"/>
    <property type="match status" value="1"/>
</dbReference>
<evidence type="ECO:0000256" key="4">
    <source>
        <dbReference type="ARBA" id="ARBA00022519"/>
    </source>
</evidence>
<dbReference type="InterPro" id="IPR007387">
    <property type="entry name" value="TRAP_DctQ"/>
</dbReference>
<keyword evidence="6 9" id="KW-1133">Transmembrane helix</keyword>
<feature type="transmembrane region" description="Helical" evidence="9">
    <location>
        <begin position="91"/>
        <end position="111"/>
    </location>
</feature>